<dbReference type="GO" id="GO:0042450">
    <property type="term" value="P:L-arginine biosynthetic process via ornithine"/>
    <property type="evidence" value="ECO:0007669"/>
    <property type="project" value="UniProtKB-UniRule"/>
</dbReference>
<reference evidence="10" key="1">
    <citation type="journal article" date="2019" name="Mol. Phylogenet. Evol.">
        <title>Morphological evolution and classification of the red algal order Ceramiales inferred using plastid phylogenomics.</title>
        <authorList>
            <person name="Diaz-Tapia P."/>
            <person name="Pasella M.M."/>
            <person name="Verbruggen H."/>
            <person name="Maggs C.A."/>
        </authorList>
    </citation>
    <scope>NUCLEOTIDE SEQUENCE</scope>
    <source>
        <strain evidence="10">PD2206</strain>
    </source>
</reference>
<evidence type="ECO:0000256" key="1">
    <source>
        <dbReference type="ARBA" id="ARBA00004828"/>
    </source>
</evidence>
<accession>A0A4D6WK43</accession>
<evidence type="ECO:0000256" key="4">
    <source>
        <dbReference type="ARBA" id="ARBA00022679"/>
    </source>
</evidence>
<dbReference type="PANTHER" id="PTHR23342">
    <property type="entry name" value="N-ACETYLGLUTAMATE SYNTHASE"/>
    <property type="match status" value="1"/>
</dbReference>
<dbReference type="PRINTS" id="PR00474">
    <property type="entry name" value="GLU5KINASE"/>
</dbReference>
<name>A0A4D6WK43_9FLOR</name>
<evidence type="ECO:0000256" key="6">
    <source>
        <dbReference type="ARBA" id="ARBA00022777"/>
    </source>
</evidence>
<gene>
    <name evidence="8 10" type="primary">argB</name>
</gene>
<comment type="catalytic activity">
    <reaction evidence="8">
        <text>N-acetyl-L-glutamate + ATP = N-acetyl-L-glutamyl 5-phosphate + ADP</text>
        <dbReference type="Rhea" id="RHEA:14629"/>
        <dbReference type="ChEBI" id="CHEBI:30616"/>
        <dbReference type="ChEBI" id="CHEBI:44337"/>
        <dbReference type="ChEBI" id="CHEBI:57936"/>
        <dbReference type="ChEBI" id="CHEBI:456216"/>
        <dbReference type="EC" id="2.7.2.8"/>
    </reaction>
</comment>
<feature type="domain" description="Aspartate/glutamate/uridylate kinase" evidence="9">
    <location>
        <begin position="25"/>
        <end position="261"/>
    </location>
</feature>
<keyword evidence="6 8" id="KW-0418">Kinase</keyword>
<feature type="binding site" evidence="8">
    <location>
        <begin position="64"/>
        <end position="65"/>
    </location>
    <ligand>
        <name>substrate</name>
    </ligand>
</feature>
<dbReference type="InterPro" id="IPR037528">
    <property type="entry name" value="ArgB"/>
</dbReference>
<keyword evidence="3 8" id="KW-0028">Amino-acid biosynthesis</keyword>
<evidence type="ECO:0000256" key="2">
    <source>
        <dbReference type="ARBA" id="ARBA00022571"/>
    </source>
</evidence>
<protein>
    <recommendedName>
        <fullName evidence="8">Acetylglutamate kinase</fullName>
        <ecNumber evidence="8">2.7.2.8</ecNumber>
    </recommendedName>
    <alternativeName>
        <fullName evidence="8">N-acetyl-L-glutamate 5-phosphotransferase</fullName>
    </alternativeName>
    <alternativeName>
        <fullName evidence="8">NAG kinase</fullName>
        <shortName evidence="8">NAGK</shortName>
    </alternativeName>
</protein>
<sequence length="284" mass="31012">MLKNSNYIQYLNEFIPFIKQLQGCIVVVKYGGAAMKDSVLKQRVINNIIFLHNLGVKIVLVHGGGPMINSWLERLDIKPQFENGIRITNSETMKIVEMVLVGQVNKDLVNLFNQDQTIAVGLSGKDAKLITASQLLPHSNNLVGNVNCINVQILNLLLNSNYIPVIASVASDENGVTCNINADTVAGSIAQALEAYKLILLTDTPGIMLDITNPSSLQKILNIEKIDKLCNKGIIAGGMIPKVECCINALKNKVKSTHIIDGRVQDSLLLELLTEDRLGTQITS</sequence>
<reference evidence="10" key="2">
    <citation type="submission" date="2019-04" db="EMBL/GenBank/DDBJ databases">
        <authorList>
            <person name="Pasella M."/>
        </authorList>
    </citation>
    <scope>NUCLEOTIDE SEQUENCE</scope>
    <source>
        <strain evidence="10">PD2206</strain>
    </source>
</reference>
<dbReference type="Gene3D" id="3.40.1160.10">
    <property type="entry name" value="Acetylglutamate kinase-like"/>
    <property type="match status" value="1"/>
</dbReference>
<dbReference type="PIRSF" id="PIRSF000728">
    <property type="entry name" value="NAGK"/>
    <property type="match status" value="1"/>
</dbReference>
<proteinExistence type="inferred from homology"/>
<keyword evidence="10" id="KW-0934">Plastid</keyword>
<feature type="binding site" evidence="8">
    <location>
        <position position="86"/>
    </location>
    <ligand>
        <name>substrate</name>
    </ligand>
</feature>
<comment type="function">
    <text evidence="8">Catalyzes the ATP-dependent phosphorylation of N-acetyl-L-glutamate.</text>
</comment>
<dbReference type="InterPro" id="IPR001048">
    <property type="entry name" value="Asp/Glu/Uridylate_kinase"/>
</dbReference>
<dbReference type="InterPro" id="IPR001057">
    <property type="entry name" value="Glu/AcGlu_kinase"/>
</dbReference>
<dbReference type="EMBL" id="MK814610">
    <property type="protein sequence ID" value="QCI04394.1"/>
    <property type="molecule type" value="Genomic_DNA"/>
</dbReference>
<dbReference type="AlphaFoldDB" id="A0A4D6WK43"/>
<dbReference type="GO" id="GO:0005524">
    <property type="term" value="F:ATP binding"/>
    <property type="evidence" value="ECO:0007669"/>
    <property type="project" value="UniProtKB-UniRule"/>
</dbReference>
<comment type="similarity">
    <text evidence="8">Belongs to the acetylglutamate kinase family. ArgB subfamily.</text>
</comment>
<dbReference type="HAMAP" id="MF_00082">
    <property type="entry name" value="ArgB"/>
    <property type="match status" value="1"/>
</dbReference>
<dbReference type="GO" id="GO:0003991">
    <property type="term" value="F:acetylglutamate kinase activity"/>
    <property type="evidence" value="ECO:0007669"/>
    <property type="project" value="UniProtKB-UniRule"/>
</dbReference>
<dbReference type="SUPFAM" id="SSF53633">
    <property type="entry name" value="Carbamate kinase-like"/>
    <property type="match status" value="1"/>
</dbReference>
<evidence type="ECO:0000256" key="7">
    <source>
        <dbReference type="ARBA" id="ARBA00022840"/>
    </source>
</evidence>
<evidence type="ECO:0000256" key="5">
    <source>
        <dbReference type="ARBA" id="ARBA00022741"/>
    </source>
</evidence>
<dbReference type="InterPro" id="IPR036393">
    <property type="entry name" value="AceGlu_kinase-like_sf"/>
</dbReference>
<feature type="site" description="Transition state stabilizer" evidence="8">
    <location>
        <position position="242"/>
    </location>
</feature>
<organism evidence="10">
    <name type="scientific">Antithamnion hubbsii</name>
    <dbReference type="NCBI Taxonomy" id="1005974"/>
    <lineage>
        <taxon>Eukaryota</taxon>
        <taxon>Rhodophyta</taxon>
        <taxon>Florideophyceae</taxon>
        <taxon>Rhodymeniophycidae</taxon>
        <taxon>Ceramiales</taxon>
        <taxon>Ceramiaceae</taxon>
        <taxon>Antithamnion</taxon>
    </lineage>
</organism>
<feature type="site" description="Transition state stabilizer" evidence="8">
    <location>
        <position position="29"/>
    </location>
</feature>
<comment type="pathway">
    <text evidence="1 8">Amino-acid biosynthesis; L-arginine biosynthesis; N(2)-acetyl-L-ornithine from L-glutamate: step 2/4.</text>
</comment>
<keyword evidence="5 8" id="KW-0547">Nucleotide-binding</keyword>
<dbReference type="PANTHER" id="PTHR23342:SF0">
    <property type="entry name" value="N-ACETYLGLUTAMATE SYNTHASE, MITOCHONDRIAL"/>
    <property type="match status" value="1"/>
</dbReference>
<dbReference type="UniPathway" id="UPA00068">
    <property type="reaction ID" value="UER00107"/>
</dbReference>
<dbReference type="InterPro" id="IPR041727">
    <property type="entry name" value="NAGK-C"/>
</dbReference>
<keyword evidence="4 8" id="KW-0808">Transferase</keyword>
<geneLocation type="plastid" evidence="10"/>
<evidence type="ECO:0000259" key="9">
    <source>
        <dbReference type="Pfam" id="PF00696"/>
    </source>
</evidence>
<keyword evidence="7 8" id="KW-0067">ATP-binding</keyword>
<evidence type="ECO:0000256" key="3">
    <source>
        <dbReference type="ARBA" id="ARBA00022605"/>
    </source>
</evidence>
<feature type="binding site" evidence="8">
    <location>
        <position position="179"/>
    </location>
    <ligand>
        <name>substrate</name>
    </ligand>
</feature>
<dbReference type="Pfam" id="PF00696">
    <property type="entry name" value="AA_kinase"/>
    <property type="match status" value="1"/>
</dbReference>
<dbReference type="FunFam" id="3.40.1160.10:FF:000004">
    <property type="entry name" value="Acetylglutamate kinase"/>
    <property type="match status" value="1"/>
</dbReference>
<dbReference type="EC" id="2.7.2.8" evidence="8"/>
<dbReference type="InterPro" id="IPR004662">
    <property type="entry name" value="AcgluKinase_fam"/>
</dbReference>
<evidence type="ECO:0000256" key="8">
    <source>
        <dbReference type="HAMAP-Rule" id="MF_00082"/>
    </source>
</evidence>
<dbReference type="NCBIfam" id="TIGR00761">
    <property type="entry name" value="argB"/>
    <property type="match status" value="1"/>
</dbReference>
<dbReference type="CDD" id="cd04250">
    <property type="entry name" value="AAK_NAGK-C"/>
    <property type="match status" value="1"/>
</dbReference>
<keyword evidence="2 8" id="KW-0055">Arginine biosynthesis</keyword>
<dbReference type="GO" id="GO:0005737">
    <property type="term" value="C:cytoplasm"/>
    <property type="evidence" value="ECO:0007669"/>
    <property type="project" value="InterPro"/>
</dbReference>
<evidence type="ECO:0000313" key="10">
    <source>
        <dbReference type="EMBL" id="QCI04394.1"/>
    </source>
</evidence>